<reference evidence="4 5" key="1">
    <citation type="journal article" date="2018" name="Nat. Ecol. Evol.">
        <title>Pezizomycetes genomes reveal the molecular basis of ectomycorrhizal truffle lifestyle.</title>
        <authorList>
            <person name="Murat C."/>
            <person name="Payen T."/>
            <person name="Noel B."/>
            <person name="Kuo A."/>
            <person name="Morin E."/>
            <person name="Chen J."/>
            <person name="Kohler A."/>
            <person name="Krizsan K."/>
            <person name="Balestrini R."/>
            <person name="Da Silva C."/>
            <person name="Montanini B."/>
            <person name="Hainaut M."/>
            <person name="Levati E."/>
            <person name="Barry K.W."/>
            <person name="Belfiori B."/>
            <person name="Cichocki N."/>
            <person name="Clum A."/>
            <person name="Dockter R.B."/>
            <person name="Fauchery L."/>
            <person name="Guy J."/>
            <person name="Iotti M."/>
            <person name="Le Tacon F."/>
            <person name="Lindquist E.A."/>
            <person name="Lipzen A."/>
            <person name="Malagnac F."/>
            <person name="Mello A."/>
            <person name="Molinier V."/>
            <person name="Miyauchi S."/>
            <person name="Poulain J."/>
            <person name="Riccioni C."/>
            <person name="Rubini A."/>
            <person name="Sitrit Y."/>
            <person name="Splivallo R."/>
            <person name="Traeger S."/>
            <person name="Wang M."/>
            <person name="Zifcakova L."/>
            <person name="Wipf D."/>
            <person name="Zambonelli A."/>
            <person name="Paolocci F."/>
            <person name="Nowrousian M."/>
            <person name="Ottonello S."/>
            <person name="Baldrian P."/>
            <person name="Spatafora J.W."/>
            <person name="Henrissat B."/>
            <person name="Nagy L.G."/>
            <person name="Aury J.M."/>
            <person name="Wincker P."/>
            <person name="Grigoriev I.V."/>
            <person name="Bonfante P."/>
            <person name="Martin F.M."/>
        </authorList>
    </citation>
    <scope>NUCLEOTIDE SEQUENCE [LARGE SCALE GENOMIC DNA]</scope>
    <source>
        <strain evidence="4 5">CCBAS932</strain>
    </source>
</reference>
<protein>
    <submittedName>
        <fullName evidence="4">NAD(P)-binding protein</fullName>
    </submittedName>
</protein>
<name>A0A3N4KNN6_9PEZI</name>
<evidence type="ECO:0000256" key="1">
    <source>
        <dbReference type="ARBA" id="ARBA00022857"/>
    </source>
</evidence>
<evidence type="ECO:0000259" key="3">
    <source>
        <dbReference type="Pfam" id="PF05368"/>
    </source>
</evidence>
<dbReference type="EMBL" id="ML119130">
    <property type="protein sequence ID" value="RPB12147.1"/>
    <property type="molecule type" value="Genomic_DNA"/>
</dbReference>
<dbReference type="InterPro" id="IPR008030">
    <property type="entry name" value="NmrA-like"/>
</dbReference>
<evidence type="ECO:0000313" key="4">
    <source>
        <dbReference type="EMBL" id="RPB12147.1"/>
    </source>
</evidence>
<organism evidence="4 5">
    <name type="scientific">Morchella conica CCBAS932</name>
    <dbReference type="NCBI Taxonomy" id="1392247"/>
    <lineage>
        <taxon>Eukaryota</taxon>
        <taxon>Fungi</taxon>
        <taxon>Dikarya</taxon>
        <taxon>Ascomycota</taxon>
        <taxon>Pezizomycotina</taxon>
        <taxon>Pezizomycetes</taxon>
        <taxon>Pezizales</taxon>
        <taxon>Morchellaceae</taxon>
        <taxon>Morchella</taxon>
    </lineage>
</organism>
<gene>
    <name evidence="4" type="ORF">P167DRAFT_523304</name>
</gene>
<dbReference type="AlphaFoldDB" id="A0A3N4KNN6"/>
<evidence type="ECO:0000313" key="5">
    <source>
        <dbReference type="Proteomes" id="UP000277580"/>
    </source>
</evidence>
<dbReference type="Proteomes" id="UP000277580">
    <property type="component" value="Unassembled WGS sequence"/>
</dbReference>
<dbReference type="Pfam" id="PF05368">
    <property type="entry name" value="NmrA"/>
    <property type="match status" value="1"/>
</dbReference>
<keyword evidence="2" id="KW-0560">Oxidoreductase</keyword>
<dbReference type="InterPro" id="IPR036291">
    <property type="entry name" value="NAD(P)-bd_dom_sf"/>
</dbReference>
<dbReference type="InParanoid" id="A0A3N4KNN6"/>
<proteinExistence type="predicted"/>
<dbReference type="Gene3D" id="3.90.25.10">
    <property type="entry name" value="UDP-galactose 4-epimerase, domain 1"/>
    <property type="match status" value="1"/>
</dbReference>
<feature type="domain" description="NmrA-like" evidence="3">
    <location>
        <begin position="2"/>
        <end position="253"/>
    </location>
</feature>
<dbReference type="PANTHER" id="PTHR47706:SF5">
    <property type="entry name" value="ISOFLAVONE REDUCTASE"/>
    <property type="match status" value="1"/>
</dbReference>
<dbReference type="InterPro" id="IPR051609">
    <property type="entry name" value="NmrA/Isoflavone_reductase-like"/>
</dbReference>
<dbReference type="SUPFAM" id="SSF51735">
    <property type="entry name" value="NAD(P)-binding Rossmann-fold domains"/>
    <property type="match status" value="1"/>
</dbReference>
<evidence type="ECO:0000256" key="2">
    <source>
        <dbReference type="ARBA" id="ARBA00023002"/>
    </source>
</evidence>
<dbReference type="GO" id="GO:0016491">
    <property type="term" value="F:oxidoreductase activity"/>
    <property type="evidence" value="ECO:0007669"/>
    <property type="project" value="UniProtKB-KW"/>
</dbReference>
<dbReference type="OrthoDB" id="419598at2759"/>
<dbReference type="Gene3D" id="3.40.50.720">
    <property type="entry name" value="NAD(P)-binding Rossmann-like Domain"/>
    <property type="match status" value="1"/>
</dbReference>
<keyword evidence="1" id="KW-0521">NADP</keyword>
<accession>A0A3N4KNN6</accession>
<keyword evidence="5" id="KW-1185">Reference proteome</keyword>
<sequence length="309" mass="34386">MKVAVAGTAGLARSIGTAILEERRHEVVILSRYERPDMVDQGFIVIRVDYQVPESLVTALSGVDTVISTVSKEPQLILIDACITAGVRRFAPAEFEGVPSARPIIEPCRDRITTLNRLREVQGQIQPTVFSCGFFYEWFYPGGLINSGASMGTTCQVAGFGQAGSLLADIDKGKARIPVLDNADTDIYICLTAVEDVGRFVARCLDIEDWPDQLRMCGERLTLSELVKTIEEIRGQALDVTRLTIDDLNDKFMDAEEVQDSGEAFQLEVMMAVHRGEFDFPMANVNKMFPKFKPIPLKSWLQDLWGEMK</sequence>
<dbReference type="PANTHER" id="PTHR47706">
    <property type="entry name" value="NMRA-LIKE FAMILY PROTEIN"/>
    <property type="match status" value="1"/>
</dbReference>